<name>A0A239BE27_9BACT</name>
<dbReference type="InterPro" id="IPR009363">
    <property type="entry name" value="Phage_Mu_Gp16"/>
</dbReference>
<keyword evidence="2" id="KW-1185">Reference proteome</keyword>
<dbReference type="Pfam" id="PF06252">
    <property type="entry name" value="GemA"/>
    <property type="match status" value="1"/>
</dbReference>
<dbReference type="Proteomes" id="UP000198324">
    <property type="component" value="Unassembled WGS sequence"/>
</dbReference>
<dbReference type="AlphaFoldDB" id="A0A239BE27"/>
<sequence>MAVPARNLAPYKGKLIKIIHVAKRSLGLSDEDYRAMLQAQTGKTSCSDMSMSELEAVVDHLRSRGFNAPAKPASKAKTKRLADDPQSRKIRSLWLTLRDMGAIQDSSEAALAAFVKRQTKVERLEWLNGYQAGLVIESLKKWVDRVEGS</sequence>
<reference evidence="1 2" key="1">
    <citation type="submission" date="2017-06" db="EMBL/GenBank/DDBJ databases">
        <authorList>
            <person name="Kim H.J."/>
            <person name="Triplett B.A."/>
        </authorList>
    </citation>
    <scope>NUCLEOTIDE SEQUENCE [LARGE SCALE GENOMIC DNA]</scope>
    <source>
        <strain evidence="1 2">DSM 13116</strain>
    </source>
</reference>
<organism evidence="1 2">
    <name type="scientific">Humidesulfovibrio mexicanus</name>
    <dbReference type="NCBI Taxonomy" id="147047"/>
    <lineage>
        <taxon>Bacteria</taxon>
        <taxon>Pseudomonadati</taxon>
        <taxon>Thermodesulfobacteriota</taxon>
        <taxon>Desulfovibrionia</taxon>
        <taxon>Desulfovibrionales</taxon>
        <taxon>Desulfovibrionaceae</taxon>
        <taxon>Humidesulfovibrio</taxon>
    </lineage>
</organism>
<dbReference type="OrthoDB" id="5460653at2"/>
<accession>A0A239BE27</accession>
<proteinExistence type="predicted"/>
<protein>
    <submittedName>
        <fullName evidence="1">Mu-like prophage protein gp16</fullName>
    </submittedName>
</protein>
<evidence type="ECO:0000313" key="1">
    <source>
        <dbReference type="EMBL" id="SNS06275.1"/>
    </source>
</evidence>
<dbReference type="EMBL" id="FZOC01000005">
    <property type="protein sequence ID" value="SNS06275.1"/>
    <property type="molecule type" value="Genomic_DNA"/>
</dbReference>
<evidence type="ECO:0000313" key="2">
    <source>
        <dbReference type="Proteomes" id="UP000198324"/>
    </source>
</evidence>
<dbReference type="RefSeq" id="WP_089274729.1">
    <property type="nucleotide sequence ID" value="NZ_FZOC01000005.1"/>
</dbReference>
<gene>
    <name evidence="1" type="ORF">SAMN04488503_2516</name>
</gene>